<proteinExistence type="predicted"/>
<organism evidence="1 2">
    <name type="scientific">Rhododendron griersonianum</name>
    <dbReference type="NCBI Taxonomy" id="479676"/>
    <lineage>
        <taxon>Eukaryota</taxon>
        <taxon>Viridiplantae</taxon>
        <taxon>Streptophyta</taxon>
        <taxon>Embryophyta</taxon>
        <taxon>Tracheophyta</taxon>
        <taxon>Spermatophyta</taxon>
        <taxon>Magnoliopsida</taxon>
        <taxon>eudicotyledons</taxon>
        <taxon>Gunneridae</taxon>
        <taxon>Pentapetalae</taxon>
        <taxon>asterids</taxon>
        <taxon>Ericales</taxon>
        <taxon>Ericaceae</taxon>
        <taxon>Ericoideae</taxon>
        <taxon>Rhodoreae</taxon>
        <taxon>Rhododendron</taxon>
    </lineage>
</organism>
<evidence type="ECO:0000313" key="1">
    <source>
        <dbReference type="EMBL" id="KAG5542330.1"/>
    </source>
</evidence>
<reference evidence="1" key="1">
    <citation type="submission" date="2020-08" db="EMBL/GenBank/DDBJ databases">
        <title>Plant Genome Project.</title>
        <authorList>
            <person name="Zhang R.-G."/>
        </authorList>
    </citation>
    <scope>NUCLEOTIDE SEQUENCE</scope>
    <source>
        <strain evidence="1">WSP0</strain>
        <tissue evidence="1">Leaf</tissue>
    </source>
</reference>
<sequence>MEVVVVMWCGVVGCGGDGPVVWVVGPLVVYTYWYCMVPGGGWWWKNSETEKGDGEEMTGRRGRVRSGKTIKQGRSAPIHQSDCELCSCYKSLDWISFGGESGVQIEDMVCAFCFSRNNWDWGLFLQVGTTESTMGLPKALTERLIMEAL</sequence>
<dbReference type="AlphaFoldDB" id="A0AAV6JSC4"/>
<gene>
    <name evidence="1" type="ORF">RHGRI_022016</name>
</gene>
<name>A0AAV6JSC4_9ERIC</name>
<comment type="caution">
    <text evidence="1">The sequence shown here is derived from an EMBL/GenBank/DDBJ whole genome shotgun (WGS) entry which is preliminary data.</text>
</comment>
<keyword evidence="2" id="KW-1185">Reference proteome</keyword>
<evidence type="ECO:0000313" key="2">
    <source>
        <dbReference type="Proteomes" id="UP000823749"/>
    </source>
</evidence>
<accession>A0AAV6JSC4</accession>
<dbReference type="Proteomes" id="UP000823749">
    <property type="component" value="Chromosome 7"/>
</dbReference>
<protein>
    <submittedName>
        <fullName evidence="1">Uncharacterized protein</fullName>
    </submittedName>
</protein>
<dbReference type="EMBL" id="JACTNZ010000007">
    <property type="protein sequence ID" value="KAG5542330.1"/>
    <property type="molecule type" value="Genomic_DNA"/>
</dbReference>